<dbReference type="SUPFAM" id="SSF53474">
    <property type="entry name" value="alpha/beta-Hydrolases"/>
    <property type="match status" value="1"/>
</dbReference>
<organism evidence="3 4">
    <name type="scientific">Pseudoxanthomonas putridarboris</name>
    <dbReference type="NCBI Taxonomy" id="752605"/>
    <lineage>
        <taxon>Bacteria</taxon>
        <taxon>Pseudomonadati</taxon>
        <taxon>Pseudomonadota</taxon>
        <taxon>Gammaproteobacteria</taxon>
        <taxon>Lysobacterales</taxon>
        <taxon>Lysobacteraceae</taxon>
        <taxon>Pseudoxanthomonas</taxon>
    </lineage>
</organism>
<dbReference type="GO" id="GO:0016787">
    <property type="term" value="F:hydrolase activity"/>
    <property type="evidence" value="ECO:0007669"/>
    <property type="project" value="UniProtKB-KW"/>
</dbReference>
<dbReference type="InterPro" id="IPR052897">
    <property type="entry name" value="Sec-Metab_Biosynth_Hydrolase"/>
</dbReference>
<dbReference type="RefSeq" id="WP_341724561.1">
    <property type="nucleotide sequence ID" value="NZ_JBBWWT010000001.1"/>
</dbReference>
<feature type="chain" id="PRO_5045452837" evidence="1">
    <location>
        <begin position="24"/>
        <end position="260"/>
    </location>
</feature>
<dbReference type="PANTHER" id="PTHR37017">
    <property type="entry name" value="AB HYDROLASE-1 DOMAIN-CONTAINING PROTEIN-RELATED"/>
    <property type="match status" value="1"/>
</dbReference>
<dbReference type="PANTHER" id="PTHR37017:SF11">
    <property type="entry name" value="ESTERASE_LIPASE_THIOESTERASE DOMAIN-CONTAINING PROTEIN"/>
    <property type="match status" value="1"/>
</dbReference>
<reference evidence="3 4" key="1">
    <citation type="submission" date="2024-04" db="EMBL/GenBank/DDBJ databases">
        <title>Draft genome sequence of Pseudoxanthomonas putridarboris WD12.</title>
        <authorList>
            <person name="Oh J."/>
        </authorList>
    </citation>
    <scope>NUCLEOTIDE SEQUENCE [LARGE SCALE GENOMIC DNA]</scope>
    <source>
        <strain evidence="3 4">WD12</strain>
    </source>
</reference>
<dbReference type="InterPro" id="IPR000073">
    <property type="entry name" value="AB_hydrolase_1"/>
</dbReference>
<evidence type="ECO:0000313" key="3">
    <source>
        <dbReference type="EMBL" id="MEL1263383.1"/>
    </source>
</evidence>
<protein>
    <submittedName>
        <fullName evidence="3">Alpha/beta hydrolase</fullName>
    </submittedName>
</protein>
<keyword evidence="4" id="KW-1185">Reference proteome</keyword>
<dbReference type="EMBL" id="JBBWWT010000001">
    <property type="protein sequence ID" value="MEL1263383.1"/>
    <property type="molecule type" value="Genomic_DNA"/>
</dbReference>
<proteinExistence type="predicted"/>
<dbReference type="Proteomes" id="UP001459204">
    <property type="component" value="Unassembled WGS sequence"/>
</dbReference>
<accession>A0ABU9IWQ5</accession>
<feature type="domain" description="AB hydrolase-1" evidence="2">
    <location>
        <begin position="37"/>
        <end position="250"/>
    </location>
</feature>
<dbReference type="InterPro" id="IPR029058">
    <property type="entry name" value="AB_hydrolase_fold"/>
</dbReference>
<feature type="signal peptide" evidence="1">
    <location>
        <begin position="1"/>
        <end position="23"/>
    </location>
</feature>
<evidence type="ECO:0000259" key="2">
    <source>
        <dbReference type="Pfam" id="PF12697"/>
    </source>
</evidence>
<dbReference type="Pfam" id="PF12697">
    <property type="entry name" value="Abhydrolase_6"/>
    <property type="match status" value="1"/>
</dbReference>
<name>A0ABU9IWQ5_9GAMM</name>
<keyword evidence="1" id="KW-0732">Signal</keyword>
<dbReference type="Gene3D" id="3.40.50.1820">
    <property type="entry name" value="alpha/beta hydrolase"/>
    <property type="match status" value="1"/>
</dbReference>
<keyword evidence="3" id="KW-0378">Hydrolase</keyword>
<evidence type="ECO:0000313" key="4">
    <source>
        <dbReference type="Proteomes" id="UP001459204"/>
    </source>
</evidence>
<comment type="caution">
    <text evidence="3">The sequence shown here is derived from an EMBL/GenBank/DDBJ whole genome shotgun (WGS) entry which is preliminary data.</text>
</comment>
<gene>
    <name evidence="3" type="ORF">AAD027_03230</name>
</gene>
<sequence>MKLLPLALLASTFALGTISPVLAADKPATDPAAIPTVVLVHGAFADGSSWNKVIPLLQAKGLKAVAVQNPLTSLEDDVAAANRIIDAQTGPVVLVGHSWAGTVITQAGGHDKVKALVYVASFAPALGEASVDAIQSHPTPPGVAHFIQDAAGFLTLPPDAIARDFAQDVSAEEASLIAATQGPVRAANFAQKVTIAAWNSKPSWYIVAANDRMIDPQAQRALAARIGAATTVLPTSHVPMSSDPAAVAEVIAAAARSAAK</sequence>
<evidence type="ECO:0000256" key="1">
    <source>
        <dbReference type="SAM" id="SignalP"/>
    </source>
</evidence>